<evidence type="ECO:0000313" key="3">
    <source>
        <dbReference type="Proteomes" id="UP000198418"/>
    </source>
</evidence>
<feature type="transmembrane region" description="Helical" evidence="1">
    <location>
        <begin position="301"/>
        <end position="320"/>
    </location>
</feature>
<dbReference type="RefSeq" id="WP_088522330.1">
    <property type="nucleotide sequence ID" value="NZ_FYDG01000019.1"/>
</dbReference>
<feature type="transmembrane region" description="Helical" evidence="1">
    <location>
        <begin position="332"/>
        <end position="356"/>
    </location>
</feature>
<feature type="transmembrane region" description="Helical" evidence="1">
    <location>
        <begin position="277"/>
        <end position="295"/>
    </location>
</feature>
<keyword evidence="1" id="KW-0472">Membrane</keyword>
<dbReference type="AlphaFoldDB" id="A0A212S9S8"/>
<dbReference type="OrthoDB" id="596458at2"/>
<sequence length="577" mass="62815">MTNISCCSDKDHSGNPFASAGFWGAAVFGALLSLVVTGYAFPTSNNLFHLPIVERLYDRPEFAGDAFIQSLRYFSSGLWMILAGSAQWIAPEKAFFALFCLSRLLSFVGFLACADYFGVRDIRQRLLFSGVIAVTPLLQDCSFAGGGGLFINYFTHSEICNGLFLLAVWAALRGRFTLMLALVGVTFFVNAFFGVWLGFVAACVMGYEFFAGRLGLRQMLASAGVGLLVIVACAAPVILNVVSNPDFGKPVDFNFVEFLKSYYPYHFLINTIDFKQIVVLAGVLAICVLSLLWLRDPDRRMTAPLAACVLLYGIGVGLPWATHAPAALNLHLLRSGTLIHLLAALLLSVVIVRWWFGPDNRQALAAAGLMAAMAASLLVDMTASRALADMVLLAVLAVKGGAVSPPRKIAARLAPHRRALALGALSLAVLLSAVAVHLREKAMAAEQAWRSEWARVANWAGRETKPGAIFMPPLMAASDPKSIRQDPAPYFTNTAFETLSHRSIWVDWKRGAAVLWRPSYYETWNARMAEAGGLKTLAQEYGYARAHGISYLIATPAAYCEGKSVFRTERLCVVQVD</sequence>
<feature type="transmembrane region" description="Helical" evidence="1">
    <location>
        <begin position="94"/>
        <end position="114"/>
    </location>
</feature>
<keyword evidence="1" id="KW-1133">Transmembrane helix</keyword>
<dbReference type="Proteomes" id="UP000198418">
    <property type="component" value="Unassembled WGS sequence"/>
</dbReference>
<feature type="transmembrane region" description="Helical" evidence="1">
    <location>
        <begin position="179"/>
        <end position="207"/>
    </location>
</feature>
<evidence type="ECO:0000256" key="1">
    <source>
        <dbReference type="SAM" id="Phobius"/>
    </source>
</evidence>
<feature type="transmembrane region" description="Helical" evidence="1">
    <location>
        <begin position="419"/>
        <end position="438"/>
    </location>
</feature>
<protein>
    <recommendedName>
        <fullName evidence="4">4-amino-4-deoxy-L-arabinose transferase</fullName>
    </recommendedName>
</protein>
<evidence type="ECO:0008006" key="4">
    <source>
        <dbReference type="Google" id="ProtNLM"/>
    </source>
</evidence>
<reference evidence="3" key="1">
    <citation type="submission" date="2017-06" db="EMBL/GenBank/DDBJ databases">
        <authorList>
            <person name="Varghese N."/>
            <person name="Submissions S."/>
        </authorList>
    </citation>
    <scope>NUCLEOTIDE SEQUENCE [LARGE SCALE GENOMIC DNA]</scope>
    <source>
        <strain evidence="3">DSM 137</strain>
    </source>
</reference>
<keyword evidence="1" id="KW-0812">Transmembrane</keyword>
<organism evidence="2 3">
    <name type="scientific">Rhodoblastus acidophilus</name>
    <name type="common">Rhodopseudomonas acidophila</name>
    <dbReference type="NCBI Taxonomy" id="1074"/>
    <lineage>
        <taxon>Bacteria</taxon>
        <taxon>Pseudomonadati</taxon>
        <taxon>Pseudomonadota</taxon>
        <taxon>Alphaproteobacteria</taxon>
        <taxon>Hyphomicrobiales</taxon>
        <taxon>Rhodoblastaceae</taxon>
        <taxon>Rhodoblastus</taxon>
    </lineage>
</organism>
<feature type="transmembrane region" description="Helical" evidence="1">
    <location>
        <begin position="20"/>
        <end position="41"/>
    </location>
</feature>
<proteinExistence type="predicted"/>
<feature type="transmembrane region" description="Helical" evidence="1">
    <location>
        <begin position="126"/>
        <end position="145"/>
    </location>
</feature>
<dbReference type="EMBL" id="FYDG01000019">
    <property type="protein sequence ID" value="SNB82231.1"/>
    <property type="molecule type" value="Genomic_DNA"/>
</dbReference>
<gene>
    <name evidence="2" type="ORF">SAMN06265338_1196</name>
</gene>
<accession>A0A212S9S8</accession>
<evidence type="ECO:0000313" key="2">
    <source>
        <dbReference type="EMBL" id="SNB82231.1"/>
    </source>
</evidence>
<feature type="transmembrane region" description="Helical" evidence="1">
    <location>
        <begin position="219"/>
        <end position="242"/>
    </location>
</feature>
<feature type="transmembrane region" description="Helical" evidence="1">
    <location>
        <begin position="362"/>
        <end position="379"/>
    </location>
</feature>
<name>A0A212S9S8_RHOAC</name>
<keyword evidence="3" id="KW-1185">Reference proteome</keyword>